<dbReference type="InterPro" id="IPR021455">
    <property type="entry name" value="DUF3106"/>
</dbReference>
<gene>
    <name evidence="2" type="ORF">EDC27_1180</name>
</gene>
<name>A0A3N1UPW2_9BACT</name>
<accession>A0A3N1UPW2</accession>
<protein>
    <submittedName>
        <fullName evidence="2">Uncharacterized protein DUF3106</fullName>
    </submittedName>
</protein>
<evidence type="ECO:0000313" key="2">
    <source>
        <dbReference type="EMBL" id="ROQ93175.1"/>
    </source>
</evidence>
<dbReference type="Proteomes" id="UP000276223">
    <property type="component" value="Unassembled WGS sequence"/>
</dbReference>
<feature type="region of interest" description="Disordered" evidence="1">
    <location>
        <begin position="58"/>
        <end position="104"/>
    </location>
</feature>
<dbReference type="Pfam" id="PF11304">
    <property type="entry name" value="DUF3106"/>
    <property type="match status" value="1"/>
</dbReference>
<dbReference type="EMBL" id="RJVA01000011">
    <property type="protein sequence ID" value="ROQ93175.1"/>
    <property type="molecule type" value="Genomic_DNA"/>
</dbReference>
<evidence type="ECO:0000256" key="1">
    <source>
        <dbReference type="SAM" id="MobiDB-lite"/>
    </source>
</evidence>
<dbReference type="OrthoDB" id="5797406at2"/>
<organism evidence="2 3">
    <name type="scientific">Desulfosoma caldarium</name>
    <dbReference type="NCBI Taxonomy" id="610254"/>
    <lineage>
        <taxon>Bacteria</taxon>
        <taxon>Pseudomonadati</taxon>
        <taxon>Thermodesulfobacteriota</taxon>
        <taxon>Syntrophobacteria</taxon>
        <taxon>Syntrophobacterales</taxon>
        <taxon>Syntrophobacteraceae</taxon>
        <taxon>Desulfosoma</taxon>
    </lineage>
</organism>
<keyword evidence="3" id="KW-1185">Reference proteome</keyword>
<dbReference type="AlphaFoldDB" id="A0A3N1UPW2"/>
<evidence type="ECO:0000313" key="3">
    <source>
        <dbReference type="Proteomes" id="UP000276223"/>
    </source>
</evidence>
<comment type="caution">
    <text evidence="2">The sequence shown here is derived from an EMBL/GenBank/DDBJ whole genome shotgun (WGS) entry which is preliminary data.</text>
</comment>
<reference evidence="2 3" key="1">
    <citation type="submission" date="2018-11" db="EMBL/GenBank/DDBJ databases">
        <title>Genomic Encyclopedia of Type Strains, Phase IV (KMG-IV): sequencing the most valuable type-strain genomes for metagenomic binning, comparative biology and taxonomic classification.</title>
        <authorList>
            <person name="Goeker M."/>
        </authorList>
    </citation>
    <scope>NUCLEOTIDE SEQUENCE [LARGE SCALE GENOMIC DNA]</scope>
    <source>
        <strain evidence="2 3">DSM 22027</strain>
    </source>
</reference>
<proteinExistence type="predicted"/>
<sequence length="172" mass="20199">MLKRARLSRTLNALGASSSSITARRIGLLLFLGALLLGSAPWTWAVTPRAFASFREGSASGSFVPSRPQFYAKGHDDEKRTSNPFDPFQNASKAPPQYREWQSLPPQQKDVFRRRLKEYKSLPPQQQQLYKKRWQQWQQISPEERRRVESDLQRWNELSPERREAIRRLFNR</sequence>